<evidence type="ECO:0000256" key="3">
    <source>
        <dbReference type="SAM" id="MobiDB-lite"/>
    </source>
</evidence>
<comment type="subcellular location">
    <subcellularLocation>
        <location evidence="1">Membrane</location>
        <topology evidence="1">Multi-pass membrane protein</topology>
    </subcellularLocation>
</comment>
<dbReference type="AlphaFoldDB" id="A0A1A6GLG6"/>
<keyword evidence="4" id="KW-1133">Transmembrane helix</keyword>
<dbReference type="InterPro" id="IPR004156">
    <property type="entry name" value="OATP"/>
</dbReference>
<name>A0A1A6GLG6_NEOLE</name>
<evidence type="ECO:0000256" key="1">
    <source>
        <dbReference type="ARBA" id="ARBA00004141"/>
    </source>
</evidence>
<evidence type="ECO:0008006" key="7">
    <source>
        <dbReference type="Google" id="ProtNLM"/>
    </source>
</evidence>
<feature type="compositionally biased region" description="Acidic residues" evidence="3">
    <location>
        <begin position="1"/>
        <end position="20"/>
    </location>
</feature>
<dbReference type="EMBL" id="LZPO01087413">
    <property type="protein sequence ID" value="OBS66177.1"/>
    <property type="molecule type" value="Genomic_DNA"/>
</dbReference>
<dbReference type="SUPFAM" id="SSF103473">
    <property type="entry name" value="MFS general substrate transporter"/>
    <property type="match status" value="1"/>
</dbReference>
<dbReference type="GO" id="GO:0043252">
    <property type="term" value="P:sodium-independent organic anion transport"/>
    <property type="evidence" value="ECO:0007669"/>
    <property type="project" value="TreeGrafter"/>
</dbReference>
<gene>
    <name evidence="5" type="ORF">A6R68_05283</name>
</gene>
<dbReference type="Gene3D" id="1.20.1250.20">
    <property type="entry name" value="MFS general substrate transporter like domains"/>
    <property type="match status" value="1"/>
</dbReference>
<keyword evidence="4" id="KW-0812">Transmembrane</keyword>
<feature type="region of interest" description="Disordered" evidence="3">
    <location>
        <begin position="1"/>
        <end position="28"/>
    </location>
</feature>
<comment type="caution">
    <text evidence="5">The sequence shown here is derived from an EMBL/GenBank/DDBJ whole genome shotgun (WGS) entry which is preliminary data.</text>
</comment>
<dbReference type="STRING" id="56216.A0A1A6GLG6"/>
<feature type="non-terminal residue" evidence="5">
    <location>
        <position position="259"/>
    </location>
</feature>
<evidence type="ECO:0000313" key="6">
    <source>
        <dbReference type="Proteomes" id="UP000092124"/>
    </source>
</evidence>
<evidence type="ECO:0000256" key="2">
    <source>
        <dbReference type="ARBA" id="ARBA00023157"/>
    </source>
</evidence>
<sequence length="259" mass="29074">MDQELEQDQDSTEVSVEEGNDEAHQQSIGRRSRLQFLTTLPTALMKFVGFRKQRTSVSPNITTKLSAVKEKDSLEGPFGLGPLVFPFFQRFNNINFFLTLYCVVVLAQGLTFGLIDLSIGHFEKEFYLSKTEKVALSSTYDFTSLLVAIPVAYYGSRWQRPKWVAASAFLVGFGSILCAVPYMKYEIVTSIEKGEELCVEEEDRTMTECGETIVPHRTEIICLFILGQCLQGIAGMPIYILGVTFLYDHTATHSAGIYL</sequence>
<dbReference type="GO" id="GO:0015347">
    <property type="term" value="F:sodium-independent organic anion transmembrane transporter activity"/>
    <property type="evidence" value="ECO:0007669"/>
    <property type="project" value="TreeGrafter"/>
</dbReference>
<dbReference type="OrthoDB" id="5062115at2759"/>
<feature type="transmembrane region" description="Helical" evidence="4">
    <location>
        <begin position="96"/>
        <end position="115"/>
    </location>
</feature>
<keyword evidence="4" id="KW-0472">Membrane</keyword>
<evidence type="ECO:0000256" key="4">
    <source>
        <dbReference type="SAM" id="Phobius"/>
    </source>
</evidence>
<accession>A0A1A6GLG6</accession>
<dbReference type="PANTHER" id="PTHR11388:SF95">
    <property type="entry name" value="SOLUTE CARRIER ORGANIC ANION TRANSPORTER FAMILY MEMBER 6A1"/>
    <property type="match status" value="1"/>
</dbReference>
<feature type="transmembrane region" description="Helical" evidence="4">
    <location>
        <begin position="135"/>
        <end position="156"/>
    </location>
</feature>
<organism evidence="5 6">
    <name type="scientific">Neotoma lepida</name>
    <name type="common">Desert woodrat</name>
    <dbReference type="NCBI Taxonomy" id="56216"/>
    <lineage>
        <taxon>Eukaryota</taxon>
        <taxon>Metazoa</taxon>
        <taxon>Chordata</taxon>
        <taxon>Craniata</taxon>
        <taxon>Vertebrata</taxon>
        <taxon>Euteleostomi</taxon>
        <taxon>Mammalia</taxon>
        <taxon>Eutheria</taxon>
        <taxon>Euarchontoglires</taxon>
        <taxon>Glires</taxon>
        <taxon>Rodentia</taxon>
        <taxon>Myomorpha</taxon>
        <taxon>Muroidea</taxon>
        <taxon>Cricetidae</taxon>
        <taxon>Neotominae</taxon>
        <taxon>Neotoma</taxon>
    </lineage>
</organism>
<dbReference type="Proteomes" id="UP000092124">
    <property type="component" value="Unassembled WGS sequence"/>
</dbReference>
<reference evidence="5 6" key="1">
    <citation type="submission" date="2016-06" db="EMBL/GenBank/DDBJ databases">
        <title>The Draft Genome Sequence and Annotation of the Desert Woodrat Neotoma lepida.</title>
        <authorList>
            <person name="Campbell M."/>
            <person name="Oakeson K.F."/>
            <person name="Yandell M."/>
            <person name="Halpert J.R."/>
            <person name="Dearing D."/>
        </authorList>
    </citation>
    <scope>NUCLEOTIDE SEQUENCE [LARGE SCALE GENOMIC DNA]</scope>
    <source>
        <strain evidence="5">417</strain>
        <tissue evidence="5">Liver</tissue>
    </source>
</reference>
<dbReference type="InterPro" id="IPR036259">
    <property type="entry name" value="MFS_trans_sf"/>
</dbReference>
<keyword evidence="2" id="KW-1015">Disulfide bond</keyword>
<evidence type="ECO:0000313" key="5">
    <source>
        <dbReference type="EMBL" id="OBS66177.1"/>
    </source>
</evidence>
<dbReference type="PANTHER" id="PTHR11388">
    <property type="entry name" value="ORGANIC ANION TRANSPORTER"/>
    <property type="match status" value="1"/>
</dbReference>
<keyword evidence="6" id="KW-1185">Reference proteome</keyword>
<dbReference type="GO" id="GO:0016323">
    <property type="term" value="C:basolateral plasma membrane"/>
    <property type="evidence" value="ECO:0007669"/>
    <property type="project" value="TreeGrafter"/>
</dbReference>
<proteinExistence type="predicted"/>
<dbReference type="Pfam" id="PF03137">
    <property type="entry name" value="OATP"/>
    <property type="match status" value="1"/>
</dbReference>
<feature type="transmembrane region" description="Helical" evidence="4">
    <location>
        <begin position="163"/>
        <end position="183"/>
    </location>
</feature>
<protein>
    <recommendedName>
        <fullName evidence="7">Major facilitator superfamily (MFS) profile domain-containing protein</fullName>
    </recommendedName>
</protein>